<evidence type="ECO:0000313" key="1">
    <source>
        <dbReference type="EMBL" id="KOG91323.1"/>
    </source>
</evidence>
<organism evidence="1 2">
    <name type="scientific">Streptomyces varsoviensis</name>
    <dbReference type="NCBI Taxonomy" id="67373"/>
    <lineage>
        <taxon>Bacteria</taxon>
        <taxon>Bacillati</taxon>
        <taxon>Actinomycetota</taxon>
        <taxon>Actinomycetes</taxon>
        <taxon>Kitasatosporales</taxon>
        <taxon>Streptomycetaceae</taxon>
        <taxon>Streptomyces</taxon>
    </lineage>
</organism>
<feature type="non-terminal residue" evidence="1">
    <location>
        <position position="55"/>
    </location>
</feature>
<reference evidence="1 2" key="1">
    <citation type="submission" date="2015-07" db="EMBL/GenBank/DDBJ databases">
        <authorList>
            <person name="Ju K.-S."/>
            <person name="Doroghazi J.R."/>
            <person name="Metcalf W.W."/>
        </authorList>
    </citation>
    <scope>NUCLEOTIDE SEQUENCE [LARGE SCALE GENOMIC DNA]</scope>
    <source>
        <strain evidence="1 2">NRRL B-3589</strain>
    </source>
</reference>
<protein>
    <submittedName>
        <fullName evidence="1">Regulator</fullName>
    </submittedName>
</protein>
<dbReference type="InterPro" id="IPR036388">
    <property type="entry name" value="WH-like_DNA-bd_sf"/>
</dbReference>
<comment type="caution">
    <text evidence="1">The sequence shown here is derived from an EMBL/GenBank/DDBJ whole genome shotgun (WGS) entry which is preliminary data.</text>
</comment>
<dbReference type="EMBL" id="LGUT01000311">
    <property type="protein sequence ID" value="KOG91323.1"/>
    <property type="molecule type" value="Genomic_DNA"/>
</dbReference>
<dbReference type="InterPro" id="IPR016032">
    <property type="entry name" value="Sig_transdc_resp-reg_C-effctor"/>
</dbReference>
<name>A0ABR5JD00_9ACTN</name>
<evidence type="ECO:0000313" key="2">
    <source>
        <dbReference type="Proteomes" id="UP000037020"/>
    </source>
</evidence>
<accession>A0ABR5JD00</accession>
<sequence>MTVRFALLGDIELRLGERAADLGHARQRCVLAALLVDANRVVPVDRLGERVWGET</sequence>
<dbReference type="Gene3D" id="1.10.10.10">
    <property type="entry name" value="Winged helix-like DNA-binding domain superfamily/Winged helix DNA-binding domain"/>
    <property type="match status" value="1"/>
</dbReference>
<keyword evidence="2" id="KW-1185">Reference proteome</keyword>
<proteinExistence type="predicted"/>
<dbReference type="Proteomes" id="UP000037020">
    <property type="component" value="Unassembled WGS sequence"/>
</dbReference>
<dbReference type="SUPFAM" id="SSF46894">
    <property type="entry name" value="C-terminal effector domain of the bipartite response regulators"/>
    <property type="match status" value="1"/>
</dbReference>
<gene>
    <name evidence="1" type="ORF">ADK38_03810</name>
</gene>